<dbReference type="GO" id="GO:0005829">
    <property type="term" value="C:cytosol"/>
    <property type="evidence" value="ECO:0007669"/>
    <property type="project" value="TreeGrafter"/>
</dbReference>
<accession>A0A9Q4G1E2</accession>
<dbReference type="InterPro" id="IPR036412">
    <property type="entry name" value="HAD-like_sf"/>
</dbReference>
<dbReference type="SUPFAM" id="SSF56784">
    <property type="entry name" value="HAD-like"/>
    <property type="match status" value="1"/>
</dbReference>
<dbReference type="Proteomes" id="UP001057753">
    <property type="component" value="Unassembled WGS sequence"/>
</dbReference>
<evidence type="ECO:0000313" key="1">
    <source>
        <dbReference type="EMBL" id="MCR6098764.1"/>
    </source>
</evidence>
<dbReference type="EMBL" id="JABXYM010000002">
    <property type="protein sequence ID" value="MCR6098764.1"/>
    <property type="molecule type" value="Genomic_DNA"/>
</dbReference>
<dbReference type="Gene3D" id="3.40.50.1000">
    <property type="entry name" value="HAD superfamily/HAD-like"/>
    <property type="match status" value="1"/>
</dbReference>
<keyword evidence="2" id="KW-1185">Reference proteome</keyword>
<dbReference type="Pfam" id="PF08282">
    <property type="entry name" value="Hydrolase_3"/>
    <property type="match status" value="1"/>
</dbReference>
<dbReference type="NCBIfam" id="TIGR01484">
    <property type="entry name" value="HAD-SF-IIB"/>
    <property type="match status" value="1"/>
</dbReference>
<organism evidence="1 2">
    <name type="scientific">Salipaludibacillus agaradhaerens</name>
    <name type="common">Bacillus agaradhaerens</name>
    <dbReference type="NCBI Taxonomy" id="76935"/>
    <lineage>
        <taxon>Bacteria</taxon>
        <taxon>Bacillati</taxon>
        <taxon>Bacillota</taxon>
        <taxon>Bacilli</taxon>
        <taxon>Bacillales</taxon>
        <taxon>Bacillaceae</taxon>
    </lineage>
</organism>
<dbReference type="NCBIfam" id="TIGR00099">
    <property type="entry name" value="Cof-subfamily"/>
    <property type="match status" value="1"/>
</dbReference>
<dbReference type="AlphaFoldDB" id="A0A9Q4G1E2"/>
<comment type="caution">
    <text evidence="1">The sequence shown here is derived from an EMBL/GenBank/DDBJ whole genome shotgun (WGS) entry which is preliminary data.</text>
</comment>
<gene>
    <name evidence="1" type="ORF">HXA33_19830</name>
</gene>
<dbReference type="InterPro" id="IPR023214">
    <property type="entry name" value="HAD_sf"/>
</dbReference>
<proteinExistence type="predicted"/>
<dbReference type="SFLD" id="SFLDG01144">
    <property type="entry name" value="C2.B.4:_PGP_Like"/>
    <property type="match status" value="1"/>
</dbReference>
<dbReference type="InterPro" id="IPR000150">
    <property type="entry name" value="Cof"/>
</dbReference>
<reference evidence="1" key="1">
    <citation type="submission" date="2020-06" db="EMBL/GenBank/DDBJ databases">
        <title>Insight into the genomes of haloalkaliphilic bacilli from Kenyan soda lakes.</title>
        <authorList>
            <person name="Mwirichia R."/>
            <person name="Villamizar G.C."/>
            <person name="Poehlein A."/>
            <person name="Mugweru J."/>
            <person name="Kipnyargis A."/>
            <person name="Kiplimo D."/>
            <person name="Orwa P."/>
            <person name="Daniel R."/>
        </authorList>
    </citation>
    <scope>NUCLEOTIDE SEQUENCE</scope>
    <source>
        <strain evidence="1">B1096_S55</strain>
    </source>
</reference>
<protein>
    <submittedName>
        <fullName evidence="1">HAD family phosphatase</fullName>
    </submittedName>
</protein>
<dbReference type="GO" id="GO:0016791">
    <property type="term" value="F:phosphatase activity"/>
    <property type="evidence" value="ECO:0007669"/>
    <property type="project" value="TreeGrafter"/>
</dbReference>
<dbReference type="RefSeq" id="WP_257823148.1">
    <property type="nucleotide sequence ID" value="NZ_JABXYM010000002.1"/>
</dbReference>
<dbReference type="InterPro" id="IPR006379">
    <property type="entry name" value="HAD-SF_hydro_IIB"/>
</dbReference>
<name>A0A9Q4G1E2_SALAG</name>
<dbReference type="PROSITE" id="PS01228">
    <property type="entry name" value="COF_1"/>
    <property type="match status" value="1"/>
</dbReference>
<dbReference type="PANTHER" id="PTHR10000:SF55">
    <property type="entry name" value="5-AMINO-6-(5-PHOSPHO-D-RIBITYLAMINO)URACIL PHOSPHATASE YCSE"/>
    <property type="match status" value="1"/>
</dbReference>
<dbReference type="SFLD" id="SFLDG01140">
    <property type="entry name" value="C2.B:_Phosphomannomutase_and_P"/>
    <property type="match status" value="1"/>
</dbReference>
<dbReference type="CDD" id="cd07516">
    <property type="entry name" value="HAD_Pase"/>
    <property type="match status" value="1"/>
</dbReference>
<evidence type="ECO:0000313" key="2">
    <source>
        <dbReference type="Proteomes" id="UP001057753"/>
    </source>
</evidence>
<dbReference type="PANTHER" id="PTHR10000">
    <property type="entry name" value="PHOSPHOSERINE PHOSPHATASE"/>
    <property type="match status" value="1"/>
</dbReference>
<sequence length="299" mass="32954">MNKVKLIASDLDGTLLNERAEVSDETAQAIKRAQKAGISVVVVSGRSYSFAKAPLQEAGLNCPIISLNGAETYDEEGTLLTSVPLDKNVASKVDEVCSEHGLYYEMFTNKGGFSTDYERFLTGVLDIFKSANTAGVDDDTILQFAKKRFREERIELVNDFSDVIKDNTTDIYKILTFSMDNHVLNTVRERFKETPELVMTTSAKGNLEFNAPMGQKGYALAHFARTVGIDMSDVMALGDHFNDVSMLQMAGVGVAMGNAEDGIKQICRYQTIANKEHGVAHAIQKALEGKLEEMRKDDI</sequence>
<dbReference type="SFLD" id="SFLDS00003">
    <property type="entry name" value="Haloacid_Dehalogenase"/>
    <property type="match status" value="1"/>
</dbReference>
<dbReference type="GO" id="GO:0000287">
    <property type="term" value="F:magnesium ion binding"/>
    <property type="evidence" value="ECO:0007669"/>
    <property type="project" value="TreeGrafter"/>
</dbReference>
<dbReference type="Gene3D" id="3.30.1240.10">
    <property type="match status" value="1"/>
</dbReference>